<dbReference type="EMBL" id="QHKM01000001">
    <property type="protein sequence ID" value="RAK69521.1"/>
    <property type="molecule type" value="Genomic_DNA"/>
</dbReference>
<dbReference type="InterPro" id="IPR017896">
    <property type="entry name" value="4Fe4S_Fe-S-bd"/>
</dbReference>
<keyword evidence="3 15" id="KW-0560">Oxidoreductase</keyword>
<evidence type="ECO:0000256" key="2">
    <source>
        <dbReference type="ARBA" id="ARBA00022723"/>
    </source>
</evidence>
<dbReference type="GO" id="GO:0051536">
    <property type="term" value="F:iron-sulfur cluster binding"/>
    <property type="evidence" value="ECO:0007669"/>
    <property type="project" value="UniProtKB-KW"/>
</dbReference>
<evidence type="ECO:0000259" key="14">
    <source>
        <dbReference type="PROSITE" id="PS51379"/>
    </source>
</evidence>
<evidence type="ECO:0000256" key="6">
    <source>
        <dbReference type="ARBA" id="ARBA00030119"/>
    </source>
</evidence>
<dbReference type="CDD" id="cd02940">
    <property type="entry name" value="DHPD_FMN"/>
    <property type="match status" value="1"/>
</dbReference>
<comment type="function">
    <text evidence="10">Involved in pyrimidine base degradation. Catalyzes physiologically the reduction of uracil to 5,6-dihydrouracil (DHU) by using NADH as a specific cosubstrate. It also catalyzes the reverse reaction and the reduction of thymine to 5,6-dihydrothymine (DHT).</text>
</comment>
<evidence type="ECO:0000256" key="7">
    <source>
        <dbReference type="ARBA" id="ARBA00032722"/>
    </source>
</evidence>
<comment type="subunit">
    <text evidence="11">Heterotetramer of 2 PreA and 2 PreT subunits.</text>
</comment>
<dbReference type="GO" id="GO:0046872">
    <property type="term" value="F:metal ion binding"/>
    <property type="evidence" value="ECO:0007669"/>
    <property type="project" value="UniProtKB-KW"/>
</dbReference>
<proteinExistence type="inferred from homology"/>
<evidence type="ECO:0000313" key="16">
    <source>
        <dbReference type="Proteomes" id="UP000248553"/>
    </source>
</evidence>
<name>A0A328BSH5_9BACT</name>
<protein>
    <recommendedName>
        <fullName evidence="12">dihydrouracil dehydrogenase (NAD(+))</fullName>
        <ecNumber evidence="12">1.3.1.1</ecNumber>
    </recommendedName>
    <alternativeName>
        <fullName evidence="7">Dihydrothymine dehydrogenase</fullName>
    </alternativeName>
    <alternativeName>
        <fullName evidence="6">Dihydrouracil dehydrogenase</fullName>
    </alternativeName>
</protein>
<comment type="catalytic activity">
    <reaction evidence="8">
        <text>5,6-dihydrothymine + NAD(+) = thymine + NADH + H(+)</text>
        <dbReference type="Rhea" id="RHEA:28791"/>
        <dbReference type="ChEBI" id="CHEBI:15378"/>
        <dbReference type="ChEBI" id="CHEBI:17821"/>
        <dbReference type="ChEBI" id="CHEBI:27468"/>
        <dbReference type="ChEBI" id="CHEBI:57540"/>
        <dbReference type="ChEBI" id="CHEBI:57945"/>
        <dbReference type="EC" id="1.3.1.1"/>
    </reaction>
</comment>
<evidence type="ECO:0000256" key="1">
    <source>
        <dbReference type="ARBA" id="ARBA00010804"/>
    </source>
</evidence>
<dbReference type="AlphaFoldDB" id="A0A328BSH5"/>
<evidence type="ECO:0000256" key="10">
    <source>
        <dbReference type="ARBA" id="ARBA00049578"/>
    </source>
</evidence>
<comment type="catalytic activity">
    <reaction evidence="9">
        <text>5,6-dihydrouracil + NAD(+) = uracil + NADH + H(+)</text>
        <dbReference type="Rhea" id="RHEA:20189"/>
        <dbReference type="ChEBI" id="CHEBI:15378"/>
        <dbReference type="ChEBI" id="CHEBI:15901"/>
        <dbReference type="ChEBI" id="CHEBI:17568"/>
        <dbReference type="ChEBI" id="CHEBI:57540"/>
        <dbReference type="ChEBI" id="CHEBI:57945"/>
        <dbReference type="EC" id="1.3.1.1"/>
    </reaction>
</comment>
<comment type="caution">
    <text evidence="15">The sequence shown here is derived from an EMBL/GenBank/DDBJ whole genome shotgun (WGS) entry which is preliminary data.</text>
</comment>
<dbReference type="InterPro" id="IPR005720">
    <property type="entry name" value="Dihydroorotate_DH_cat"/>
</dbReference>
<dbReference type="InterPro" id="IPR013785">
    <property type="entry name" value="Aldolase_TIM"/>
</dbReference>
<evidence type="ECO:0000256" key="4">
    <source>
        <dbReference type="ARBA" id="ARBA00023004"/>
    </source>
</evidence>
<dbReference type="Pfam" id="PF14697">
    <property type="entry name" value="Fer4_21"/>
    <property type="match status" value="1"/>
</dbReference>
<organism evidence="15 16">
    <name type="scientific">Hymenobacter edaphi</name>
    <dbReference type="NCBI Taxonomy" id="2211146"/>
    <lineage>
        <taxon>Bacteria</taxon>
        <taxon>Pseudomonadati</taxon>
        <taxon>Bacteroidota</taxon>
        <taxon>Cytophagia</taxon>
        <taxon>Cytophagales</taxon>
        <taxon>Hymenobacteraceae</taxon>
        <taxon>Hymenobacter</taxon>
    </lineage>
</organism>
<dbReference type="RefSeq" id="WP_111476257.1">
    <property type="nucleotide sequence ID" value="NZ_QHKM01000001.1"/>
</dbReference>
<accession>A0A328BSH5</accession>
<keyword evidence="4" id="KW-0408">Iron</keyword>
<evidence type="ECO:0000256" key="9">
    <source>
        <dbReference type="ARBA" id="ARBA00048792"/>
    </source>
</evidence>
<dbReference type="FunFam" id="3.20.20.70:FF:000027">
    <property type="entry name" value="Dihydropyrimidine dehydrogenase [NADP(+)]"/>
    <property type="match status" value="1"/>
</dbReference>
<evidence type="ECO:0000256" key="5">
    <source>
        <dbReference type="ARBA" id="ARBA00023014"/>
    </source>
</evidence>
<dbReference type="Gene3D" id="3.30.70.20">
    <property type="match status" value="1"/>
</dbReference>
<evidence type="ECO:0000256" key="12">
    <source>
        <dbReference type="ARBA" id="ARBA00049728"/>
    </source>
</evidence>
<evidence type="ECO:0000256" key="8">
    <source>
        <dbReference type="ARBA" id="ARBA00047685"/>
    </source>
</evidence>
<feature type="region of interest" description="Disordered" evidence="13">
    <location>
        <begin position="447"/>
        <end position="470"/>
    </location>
</feature>
<comment type="similarity">
    <text evidence="1">Belongs to the dihydropyrimidine dehydrogenase family.</text>
</comment>
<keyword evidence="2" id="KW-0479">Metal-binding</keyword>
<reference evidence="16" key="1">
    <citation type="submission" date="2018-05" db="EMBL/GenBank/DDBJ databases">
        <authorList>
            <person name="Nie L."/>
        </authorList>
    </citation>
    <scope>NUCLEOTIDE SEQUENCE [LARGE SCALE GENOMIC DNA]</scope>
    <source>
        <strain evidence="16">NL</strain>
    </source>
</reference>
<dbReference type="Gene3D" id="3.20.20.70">
    <property type="entry name" value="Aldolase class I"/>
    <property type="match status" value="1"/>
</dbReference>
<dbReference type="PANTHER" id="PTHR43073">
    <property type="entry name" value="DIHYDROPYRIMIDINE DEHYDROGENASE [NADP(+)]"/>
    <property type="match status" value="1"/>
</dbReference>
<dbReference type="OrthoDB" id="9794954at2"/>
<evidence type="ECO:0000256" key="11">
    <source>
        <dbReference type="ARBA" id="ARBA00049714"/>
    </source>
</evidence>
<dbReference type="InterPro" id="IPR017900">
    <property type="entry name" value="4Fe4S_Fe_S_CS"/>
</dbReference>
<dbReference type="EC" id="1.3.1.1" evidence="12"/>
<dbReference type="PROSITE" id="PS51379">
    <property type="entry name" value="4FE4S_FER_2"/>
    <property type="match status" value="2"/>
</dbReference>
<keyword evidence="5" id="KW-0411">Iron-sulfur</keyword>
<feature type="domain" description="4Fe-4S ferredoxin-type" evidence="14">
    <location>
        <begin position="366"/>
        <end position="396"/>
    </location>
</feature>
<evidence type="ECO:0000256" key="13">
    <source>
        <dbReference type="SAM" id="MobiDB-lite"/>
    </source>
</evidence>
<sequence>MPDLSINFAGIKSPNPFWLASAPPTNSGYQVMKAFDAGWGGAVWKTLGVPVVNVSSRYGGVNYRDKRLIGFNNIELISDRPLADNLREIEEVKKRFPHHAVIASLMVQSRQEWHDIVRDVTNAGADGIELNFGCPHGMCERGMGSAVGQEPEVLRTIVEWVMEVARIPVIVKLTPNISDVTEPARAARAGGADAISLINTIQSIVGVDLDLFAPYPIVDGKGTNGGYCGPAVKPIALNMVKNCAQDPDVRLPISGIGGIENWRDAVEHILLGASSVQVCTAAMHFGFGIIREMTAGLEQYMTEKGFHTIYDFVGKALPNVKHWEDLNLKYKVTASINEDKCIGCQLCYTACEDGAHQAIRLQEGTRTPAIIEENCVGCNLCSLVCPVEQCITMERTDDGTQHRTWKERTAADDIPVTFNDERAGGLHHWVPAPAAALGKERHKTLPGKARALGSPQDAVASKATDVLSAS</sequence>
<dbReference type="Pfam" id="PF01180">
    <property type="entry name" value="DHO_dh"/>
    <property type="match status" value="1"/>
</dbReference>
<dbReference type="NCBIfam" id="NF006183">
    <property type="entry name" value="PRK08318.1"/>
    <property type="match status" value="1"/>
</dbReference>
<dbReference type="Proteomes" id="UP000248553">
    <property type="component" value="Unassembled WGS sequence"/>
</dbReference>
<dbReference type="PANTHER" id="PTHR43073:SF2">
    <property type="entry name" value="DIHYDROPYRIMIDINE DEHYDROGENASE [NADP(+)]"/>
    <property type="match status" value="1"/>
</dbReference>
<gene>
    <name evidence="15" type="ORF">DLM85_01265</name>
</gene>
<dbReference type="GO" id="GO:0004159">
    <property type="term" value="F:dihydropyrimidine dehydrogenase (NAD+) activity"/>
    <property type="evidence" value="ECO:0007669"/>
    <property type="project" value="UniProtKB-EC"/>
</dbReference>
<dbReference type="SUPFAM" id="SSF54862">
    <property type="entry name" value="4Fe-4S ferredoxins"/>
    <property type="match status" value="1"/>
</dbReference>
<evidence type="ECO:0000313" key="15">
    <source>
        <dbReference type="EMBL" id="RAK69521.1"/>
    </source>
</evidence>
<dbReference type="SUPFAM" id="SSF51395">
    <property type="entry name" value="FMN-linked oxidoreductases"/>
    <property type="match status" value="1"/>
</dbReference>
<feature type="domain" description="4Fe-4S ferredoxin-type" evidence="14">
    <location>
        <begin position="332"/>
        <end position="361"/>
    </location>
</feature>
<evidence type="ECO:0000256" key="3">
    <source>
        <dbReference type="ARBA" id="ARBA00023002"/>
    </source>
</evidence>
<dbReference type="GO" id="GO:0005737">
    <property type="term" value="C:cytoplasm"/>
    <property type="evidence" value="ECO:0007669"/>
    <property type="project" value="InterPro"/>
</dbReference>
<dbReference type="PROSITE" id="PS00198">
    <property type="entry name" value="4FE4S_FER_1"/>
    <property type="match status" value="1"/>
</dbReference>
<keyword evidence="16" id="KW-1185">Reference proteome</keyword>